<reference evidence="5" key="2">
    <citation type="submission" date="2021-04" db="EMBL/GenBank/DDBJ databases">
        <authorList>
            <person name="Podell S."/>
        </authorList>
    </citation>
    <scope>NUCLEOTIDE SEQUENCE</scope>
    <source>
        <strain evidence="5">Hildebrandi</strain>
    </source>
</reference>
<feature type="domain" description="Amine oxidase" evidence="4">
    <location>
        <begin position="70"/>
        <end position="559"/>
    </location>
</feature>
<dbReference type="PANTHER" id="PTHR10742">
    <property type="entry name" value="FLAVIN MONOAMINE OXIDASE"/>
    <property type="match status" value="1"/>
</dbReference>
<dbReference type="PANTHER" id="PTHR10742:SF386">
    <property type="entry name" value="LYSINE-SPECIFIC HISTONE DEMETHYLASE 1A"/>
    <property type="match status" value="1"/>
</dbReference>
<dbReference type="EMBL" id="JAGRRH010000024">
    <property type="protein sequence ID" value="KAG7343164.1"/>
    <property type="molecule type" value="Genomic_DNA"/>
</dbReference>
<comment type="similarity">
    <text evidence="1">Belongs to the flavin monoamine oxidase family.</text>
</comment>
<feature type="compositionally biased region" description="Basic residues" evidence="3">
    <location>
        <begin position="151"/>
        <end position="165"/>
    </location>
</feature>
<dbReference type="Pfam" id="PF01593">
    <property type="entry name" value="Amino_oxidase"/>
    <property type="match status" value="1"/>
</dbReference>
<dbReference type="OrthoDB" id="45741at2759"/>
<evidence type="ECO:0000256" key="2">
    <source>
        <dbReference type="ARBA" id="ARBA00023002"/>
    </source>
</evidence>
<proteinExistence type="inferred from homology"/>
<reference evidence="5" key="1">
    <citation type="journal article" date="2021" name="Sci. Rep.">
        <title>Diploid genomic architecture of Nitzschia inconspicua, an elite biomass production diatom.</title>
        <authorList>
            <person name="Oliver A."/>
            <person name="Podell S."/>
            <person name="Pinowska A."/>
            <person name="Traller J.C."/>
            <person name="Smith S.R."/>
            <person name="McClure R."/>
            <person name="Beliaev A."/>
            <person name="Bohutskyi P."/>
            <person name="Hill E.A."/>
            <person name="Rabines A."/>
            <person name="Zheng H."/>
            <person name="Allen L.Z."/>
            <person name="Kuo A."/>
            <person name="Grigoriev I.V."/>
            <person name="Allen A.E."/>
            <person name="Hazlebeck D."/>
            <person name="Allen E.E."/>
        </authorList>
    </citation>
    <scope>NUCLEOTIDE SEQUENCE</scope>
    <source>
        <strain evidence="5">Hildebrandi</strain>
    </source>
</reference>
<organism evidence="5 6">
    <name type="scientific">Nitzschia inconspicua</name>
    <dbReference type="NCBI Taxonomy" id="303405"/>
    <lineage>
        <taxon>Eukaryota</taxon>
        <taxon>Sar</taxon>
        <taxon>Stramenopiles</taxon>
        <taxon>Ochrophyta</taxon>
        <taxon>Bacillariophyta</taxon>
        <taxon>Bacillariophyceae</taxon>
        <taxon>Bacillariophycidae</taxon>
        <taxon>Bacillariales</taxon>
        <taxon>Bacillariaceae</taxon>
        <taxon>Nitzschia</taxon>
    </lineage>
</organism>
<evidence type="ECO:0000256" key="3">
    <source>
        <dbReference type="SAM" id="MobiDB-lite"/>
    </source>
</evidence>
<keyword evidence="2" id="KW-0560">Oxidoreductase</keyword>
<evidence type="ECO:0000256" key="1">
    <source>
        <dbReference type="ARBA" id="ARBA00005995"/>
    </source>
</evidence>
<dbReference type="GO" id="GO:0050660">
    <property type="term" value="F:flavin adenine dinucleotide binding"/>
    <property type="evidence" value="ECO:0007669"/>
    <property type="project" value="TreeGrafter"/>
</dbReference>
<evidence type="ECO:0000313" key="6">
    <source>
        <dbReference type="Proteomes" id="UP000693970"/>
    </source>
</evidence>
<dbReference type="GO" id="GO:0016491">
    <property type="term" value="F:oxidoreductase activity"/>
    <property type="evidence" value="ECO:0007669"/>
    <property type="project" value="UniProtKB-KW"/>
</dbReference>
<feature type="region of interest" description="Disordered" evidence="3">
    <location>
        <begin position="150"/>
        <end position="175"/>
    </location>
</feature>
<evidence type="ECO:0000313" key="5">
    <source>
        <dbReference type="EMBL" id="KAG7343164.1"/>
    </source>
</evidence>
<comment type="caution">
    <text evidence="5">The sequence shown here is derived from an EMBL/GenBank/DDBJ whole genome shotgun (WGS) entry which is preliminary data.</text>
</comment>
<dbReference type="InterPro" id="IPR002937">
    <property type="entry name" value="Amino_oxidase"/>
</dbReference>
<dbReference type="GO" id="GO:0006338">
    <property type="term" value="P:chromatin remodeling"/>
    <property type="evidence" value="ECO:0007669"/>
    <property type="project" value="TreeGrafter"/>
</dbReference>
<evidence type="ECO:0000259" key="4">
    <source>
        <dbReference type="Pfam" id="PF01593"/>
    </source>
</evidence>
<dbReference type="AlphaFoldDB" id="A0A9K3KHE9"/>
<dbReference type="GO" id="GO:0003682">
    <property type="term" value="F:chromatin binding"/>
    <property type="evidence" value="ECO:0007669"/>
    <property type="project" value="TreeGrafter"/>
</dbReference>
<sequence>MRQHCRDLLSTLLLSTSCGRINSISLNSVSRTSNSISIGSTISADFDRQLLPQQQQQQQPLKVVVVGAGFSGLSTAYHLLRGHSNNNRPGILEVRIVEARDRIGGRVHPFSLDDETDTMVDLGGQWLHEASETNPIRRLMEDDLHLGFIVPKKKSQEKRPRKGRQRQQQQQQQTKNVIFDQDGTRMATAVVKKATNIFYKALDQYEYDDPDITPTTSFQDLLQQQLQLERLSDRRLERIDGPALQRALNYLTHKTEGYEGGRLHEVSALMADMYQNKGGPDRLPQGTYASVLRKLQDQLEQTMGCRIQLNSPVTSIAYDPLAENGSPNNKGVILTIEADQDGTATTIQCDYCVCTVPLGVLQQGRIQFDPPLPTHRLGAIQGMGMGLLNKIVLKFDECFWGELKQFGLAHDDPTQVKTFYDCSDEIVVTDSDAPSGGILIHFLAGAAADHVEFVDANGNSNAGLSDEEAVAESLVSLRCIFGVENVPQPSATKVTRWRQDPYSCGSYSFTKVGSTEDMYSEVASPLGNLLFAGEHTSKTTHSTVHGAWETGEREAQRLLKLLASSNSRVT</sequence>
<protein>
    <submittedName>
        <fullName evidence="5">Amine oxidase</fullName>
    </submittedName>
</protein>
<dbReference type="InterPro" id="IPR050281">
    <property type="entry name" value="Flavin_monoamine_oxidase"/>
</dbReference>
<accession>A0A9K3KHE9</accession>
<gene>
    <name evidence="5" type="ORF">IV203_021109</name>
</gene>
<dbReference type="PROSITE" id="PS51257">
    <property type="entry name" value="PROKAR_LIPOPROTEIN"/>
    <property type="match status" value="1"/>
</dbReference>
<name>A0A9K3KHE9_9STRA</name>
<keyword evidence="6" id="KW-1185">Reference proteome</keyword>
<dbReference type="Proteomes" id="UP000693970">
    <property type="component" value="Unassembled WGS sequence"/>
</dbReference>